<proteinExistence type="predicted"/>
<dbReference type="Proteomes" id="UP001318860">
    <property type="component" value="Unassembled WGS sequence"/>
</dbReference>
<reference evidence="2 3" key="1">
    <citation type="journal article" date="2021" name="Comput. Struct. Biotechnol. J.">
        <title>De novo genome assembly of the potent medicinal plant Rehmannia glutinosa using nanopore technology.</title>
        <authorList>
            <person name="Ma L."/>
            <person name="Dong C."/>
            <person name="Song C."/>
            <person name="Wang X."/>
            <person name="Zheng X."/>
            <person name="Niu Y."/>
            <person name="Chen S."/>
            <person name="Feng W."/>
        </authorList>
    </citation>
    <scope>NUCLEOTIDE SEQUENCE [LARGE SCALE GENOMIC DNA]</scope>
    <source>
        <strain evidence="2">DH-2019</strain>
    </source>
</reference>
<evidence type="ECO:0000256" key="1">
    <source>
        <dbReference type="SAM" id="MobiDB-lite"/>
    </source>
</evidence>
<protein>
    <submittedName>
        <fullName evidence="2">Uncharacterized protein</fullName>
    </submittedName>
</protein>
<dbReference type="InterPro" id="IPR022709">
    <property type="entry name" value="SCAI"/>
</dbReference>
<dbReference type="EMBL" id="JABTTQ020002105">
    <property type="protein sequence ID" value="KAK6125810.1"/>
    <property type="molecule type" value="Genomic_DNA"/>
</dbReference>
<keyword evidence="3" id="KW-1185">Reference proteome</keyword>
<gene>
    <name evidence="2" type="ORF">DH2020_040454</name>
</gene>
<dbReference type="PANTHER" id="PTHR21243">
    <property type="entry name" value="PROTEIN SCAI"/>
    <property type="match status" value="1"/>
</dbReference>
<sequence>MENGPKKVCTREEMENWLDRKNGETRTKSSQLKFFGTSLLALDVERGSSSEDIPRSGGERGAEIRARERRASASVRRERTAVRPFLPQGFQGLHAAMEVSAGESGQVNGIGAPTMGNWEIASRIGQLYFNQYLRTSEARFLLEAYIFYDAIFHRKYFDGSAKDRGIRFKELRFYARF</sequence>
<feature type="region of interest" description="Disordered" evidence="1">
    <location>
        <begin position="46"/>
        <end position="70"/>
    </location>
</feature>
<evidence type="ECO:0000313" key="2">
    <source>
        <dbReference type="EMBL" id="KAK6125810.1"/>
    </source>
</evidence>
<accession>A0ABR0USY2</accession>
<name>A0ABR0USY2_REHGL</name>
<comment type="caution">
    <text evidence="2">The sequence shown here is derived from an EMBL/GenBank/DDBJ whole genome shotgun (WGS) entry which is preliminary data.</text>
</comment>
<organism evidence="2 3">
    <name type="scientific">Rehmannia glutinosa</name>
    <name type="common">Chinese foxglove</name>
    <dbReference type="NCBI Taxonomy" id="99300"/>
    <lineage>
        <taxon>Eukaryota</taxon>
        <taxon>Viridiplantae</taxon>
        <taxon>Streptophyta</taxon>
        <taxon>Embryophyta</taxon>
        <taxon>Tracheophyta</taxon>
        <taxon>Spermatophyta</taxon>
        <taxon>Magnoliopsida</taxon>
        <taxon>eudicotyledons</taxon>
        <taxon>Gunneridae</taxon>
        <taxon>Pentapetalae</taxon>
        <taxon>asterids</taxon>
        <taxon>lamiids</taxon>
        <taxon>Lamiales</taxon>
        <taxon>Orobanchaceae</taxon>
        <taxon>Rehmannieae</taxon>
        <taxon>Rehmannia</taxon>
    </lineage>
</organism>
<evidence type="ECO:0000313" key="3">
    <source>
        <dbReference type="Proteomes" id="UP001318860"/>
    </source>
</evidence>
<dbReference type="Pfam" id="PF12070">
    <property type="entry name" value="SCAI"/>
    <property type="match status" value="1"/>
</dbReference>